<gene>
    <name evidence="2" type="ORF">DES48_101480</name>
</gene>
<dbReference type="Gene3D" id="3.30.830.10">
    <property type="entry name" value="Metalloenzyme, LuxS/M16 peptidase-like"/>
    <property type="match status" value="2"/>
</dbReference>
<dbReference type="EMBL" id="QNRI01000001">
    <property type="protein sequence ID" value="RBP01736.1"/>
    <property type="molecule type" value="Genomic_DNA"/>
</dbReference>
<name>A0A366EIA9_9BACI</name>
<dbReference type="InterPro" id="IPR011249">
    <property type="entry name" value="Metalloenz_LuxS/M16"/>
</dbReference>
<evidence type="ECO:0000313" key="2">
    <source>
        <dbReference type="EMBL" id="RBP01736.1"/>
    </source>
</evidence>
<dbReference type="GO" id="GO:0046872">
    <property type="term" value="F:metal ion binding"/>
    <property type="evidence" value="ECO:0007669"/>
    <property type="project" value="InterPro"/>
</dbReference>
<proteinExistence type="predicted"/>
<sequence length="428" mass="49377">MTVTNEQTYDYNGYKLHVIDSKKFKTVDIVVKFKATLAKDTITYRALLPFVLQQGTRNYPTQHQFRQALDNLYGAHLSIDGGKKGNNHILSFRMEVANQAYLTTETNIFEEAIKFLHEVIYFPKATEQSFDTNVVTREKQTLKQKINAIVDNKMSYANMRLIDEMCEDESYRLHVHGYEEDLDTIDEKNLYRYYQQLLQEDKMDIYVLGDFSSMNVSEYIQSYFNADRQPKVNQIQEEKPTIQQAKEVIEKQPVQQAKLHLGYRSSIKFADPLYPALQVFNGVFGGFPSSKLFMNVREKNSLAYYAASRFESHKGLLFVFSGIDPKDFYKAKEIIVAQIDDMVNGEFSADDVEEAKKQITNQWKETIDNPNGLIEILYHQVLAETTQTPEDFLSQISTVTKADVLKVAQQLQLDTVYFLTADGGENDE</sequence>
<dbReference type="PANTHER" id="PTHR11851">
    <property type="entry name" value="METALLOPROTEASE"/>
    <property type="match status" value="1"/>
</dbReference>
<organism evidence="2 3">
    <name type="scientific">Paraliobacillus ryukyuensis</name>
    <dbReference type="NCBI Taxonomy" id="200904"/>
    <lineage>
        <taxon>Bacteria</taxon>
        <taxon>Bacillati</taxon>
        <taxon>Bacillota</taxon>
        <taxon>Bacilli</taxon>
        <taxon>Bacillales</taxon>
        <taxon>Bacillaceae</taxon>
        <taxon>Paraliobacillus</taxon>
    </lineage>
</organism>
<dbReference type="Proteomes" id="UP000252254">
    <property type="component" value="Unassembled WGS sequence"/>
</dbReference>
<dbReference type="RefSeq" id="WP_113866537.1">
    <property type="nucleotide sequence ID" value="NZ_BAABQN010000001.1"/>
</dbReference>
<evidence type="ECO:0000259" key="1">
    <source>
        <dbReference type="Pfam" id="PF05193"/>
    </source>
</evidence>
<dbReference type="PANTHER" id="PTHR11851:SF186">
    <property type="entry name" value="INACTIVE METALLOPROTEASE YMFF-RELATED"/>
    <property type="match status" value="1"/>
</dbReference>
<dbReference type="InterPro" id="IPR007863">
    <property type="entry name" value="Peptidase_M16_C"/>
</dbReference>
<keyword evidence="3" id="KW-1185">Reference proteome</keyword>
<comment type="caution">
    <text evidence="2">The sequence shown here is derived from an EMBL/GenBank/DDBJ whole genome shotgun (WGS) entry which is preliminary data.</text>
</comment>
<dbReference type="NCBIfam" id="NF047422">
    <property type="entry name" value="YfmF_fam"/>
    <property type="match status" value="1"/>
</dbReference>
<dbReference type="STRING" id="200904.GCA_900168775_01631"/>
<dbReference type="OrthoDB" id="9762085at2"/>
<dbReference type="Pfam" id="PF05193">
    <property type="entry name" value="Peptidase_M16_C"/>
    <property type="match status" value="1"/>
</dbReference>
<reference evidence="2 3" key="1">
    <citation type="submission" date="2018-06" db="EMBL/GenBank/DDBJ databases">
        <title>Genomic Encyclopedia of Type Strains, Phase IV (KMG-IV): sequencing the most valuable type-strain genomes for metagenomic binning, comparative biology and taxonomic classification.</title>
        <authorList>
            <person name="Goeker M."/>
        </authorList>
    </citation>
    <scope>NUCLEOTIDE SEQUENCE [LARGE SCALE GENOMIC DNA]</scope>
    <source>
        <strain evidence="2 3">DSM 15140</strain>
    </source>
</reference>
<accession>A0A366EIA9</accession>
<feature type="domain" description="Peptidase M16 C-terminal" evidence="1">
    <location>
        <begin position="185"/>
        <end position="358"/>
    </location>
</feature>
<evidence type="ECO:0000313" key="3">
    <source>
        <dbReference type="Proteomes" id="UP000252254"/>
    </source>
</evidence>
<dbReference type="AlphaFoldDB" id="A0A366EIA9"/>
<protein>
    <submittedName>
        <fullName evidence="2">Putative Zn-dependent peptidase</fullName>
    </submittedName>
</protein>
<dbReference type="InterPro" id="IPR050361">
    <property type="entry name" value="MPP/UQCRC_Complex"/>
</dbReference>
<dbReference type="SUPFAM" id="SSF63411">
    <property type="entry name" value="LuxS/MPP-like metallohydrolase"/>
    <property type="match status" value="2"/>
</dbReference>